<keyword evidence="3 7" id="KW-0641">Proline biosynthesis</keyword>
<dbReference type="Gene3D" id="3.40.605.10">
    <property type="entry name" value="Aldehyde Dehydrogenase, Chain A, domain 1"/>
    <property type="match status" value="1"/>
</dbReference>
<dbReference type="RefSeq" id="WP_307261515.1">
    <property type="nucleotide sequence ID" value="NZ_JAUSVL010000001.1"/>
</dbReference>
<evidence type="ECO:0000256" key="7">
    <source>
        <dbReference type="HAMAP-Rule" id="MF_00412"/>
    </source>
</evidence>
<evidence type="ECO:0000256" key="4">
    <source>
        <dbReference type="ARBA" id="ARBA00022857"/>
    </source>
</evidence>
<dbReference type="NCBIfam" id="NF001221">
    <property type="entry name" value="PRK00197.1"/>
    <property type="match status" value="1"/>
</dbReference>
<evidence type="ECO:0000313" key="10">
    <source>
        <dbReference type="Proteomes" id="UP001238163"/>
    </source>
</evidence>
<dbReference type="AlphaFoldDB" id="A0AAE4AP33"/>
<comment type="pathway">
    <text evidence="1 7">Amino-acid biosynthesis; L-proline biosynthesis; L-glutamate 5-semialdehyde from L-glutamate: step 2/2.</text>
</comment>
<feature type="domain" description="Aldehyde dehydrogenase" evidence="8">
    <location>
        <begin position="10"/>
        <end position="284"/>
    </location>
</feature>
<dbReference type="NCBIfam" id="TIGR00407">
    <property type="entry name" value="proA"/>
    <property type="match status" value="1"/>
</dbReference>
<comment type="similarity">
    <text evidence="7">Belongs to the gamma-glutamyl phosphate reductase family.</text>
</comment>
<evidence type="ECO:0000256" key="2">
    <source>
        <dbReference type="ARBA" id="ARBA00022605"/>
    </source>
</evidence>
<keyword evidence="5 7" id="KW-0560">Oxidoreductase</keyword>
<dbReference type="EMBL" id="JAUSVL010000001">
    <property type="protein sequence ID" value="MDQ0290095.1"/>
    <property type="molecule type" value="Genomic_DNA"/>
</dbReference>
<dbReference type="InterPro" id="IPR016163">
    <property type="entry name" value="Ald_DH_C"/>
</dbReference>
<name>A0AAE4AP33_9BACT</name>
<protein>
    <recommendedName>
        <fullName evidence="7">Gamma-glutamyl phosphate reductase</fullName>
        <shortName evidence="7">GPR</shortName>
        <ecNumber evidence="7">1.2.1.41</ecNumber>
    </recommendedName>
    <alternativeName>
        <fullName evidence="7">Glutamate-5-semialdehyde dehydrogenase</fullName>
    </alternativeName>
    <alternativeName>
        <fullName evidence="7">Glutamyl-gamma-semialdehyde dehydrogenase</fullName>
        <shortName evidence="7">GSA dehydrogenase</shortName>
    </alternativeName>
</protein>
<dbReference type="GO" id="GO:0005737">
    <property type="term" value="C:cytoplasm"/>
    <property type="evidence" value="ECO:0007669"/>
    <property type="project" value="UniProtKB-SubCell"/>
</dbReference>
<dbReference type="GO" id="GO:0055129">
    <property type="term" value="P:L-proline biosynthetic process"/>
    <property type="evidence" value="ECO:0007669"/>
    <property type="project" value="UniProtKB-UniRule"/>
</dbReference>
<dbReference type="PROSITE" id="PS01223">
    <property type="entry name" value="PROA"/>
    <property type="match status" value="1"/>
</dbReference>
<keyword evidence="2 7" id="KW-0028">Amino-acid biosynthesis</keyword>
<dbReference type="PIRSF" id="PIRSF000151">
    <property type="entry name" value="GPR"/>
    <property type="match status" value="1"/>
</dbReference>
<evidence type="ECO:0000256" key="6">
    <source>
        <dbReference type="ARBA" id="ARBA00049024"/>
    </source>
</evidence>
<dbReference type="Proteomes" id="UP001238163">
    <property type="component" value="Unassembled WGS sequence"/>
</dbReference>
<comment type="catalytic activity">
    <reaction evidence="6 7">
        <text>L-glutamate 5-semialdehyde + phosphate + NADP(+) = L-glutamyl 5-phosphate + NADPH + H(+)</text>
        <dbReference type="Rhea" id="RHEA:19541"/>
        <dbReference type="ChEBI" id="CHEBI:15378"/>
        <dbReference type="ChEBI" id="CHEBI:43474"/>
        <dbReference type="ChEBI" id="CHEBI:57783"/>
        <dbReference type="ChEBI" id="CHEBI:58066"/>
        <dbReference type="ChEBI" id="CHEBI:58274"/>
        <dbReference type="ChEBI" id="CHEBI:58349"/>
        <dbReference type="EC" id="1.2.1.41"/>
    </reaction>
</comment>
<sequence length="419" mass="44707">MASIKQQMMEIGRNARAASRELGAAAATVRQAAIEGMAANLAAAHDAVMAANEDDLRAAAAAHADQAFLKRLQITEKIFAYMVDRLREAARLPDPLGIVLEGHTEPSGLEVSRVSVPLGVIGIIYEARPNVTTDAAAVALKSGNAVILRGGSEAWRSNALLVSLMQDAIAAQGLPANAVQMPSCPDRQAVRELLRLDRYVDVIIPRGGKELIRAVSSQSRIPVIKHYDGICHLYLAADADPAMAVALTVNSKCQRVEVCNALETLLIDRAGAKTLLPAIARALQDKGVELRGCARCRRILPELKPAVPADWDTEYLDAILAIRVVDGLDAAIAHINRHGSGHTDGIVTRDLQAAKLFLERVDSASVLVNASTRLSGGGDYGMGAVVGISTGRLHARGPVGPRELTTYKWQVRGNGQLRY</sequence>
<dbReference type="InterPro" id="IPR015590">
    <property type="entry name" value="Aldehyde_DH_dom"/>
</dbReference>
<evidence type="ECO:0000256" key="3">
    <source>
        <dbReference type="ARBA" id="ARBA00022650"/>
    </source>
</evidence>
<keyword evidence="7" id="KW-0963">Cytoplasm</keyword>
<dbReference type="InterPro" id="IPR000965">
    <property type="entry name" value="GPR_dom"/>
</dbReference>
<dbReference type="FunFam" id="3.40.309.10:FF:000006">
    <property type="entry name" value="Gamma-glutamyl phosphate reductase"/>
    <property type="match status" value="1"/>
</dbReference>
<dbReference type="InterPro" id="IPR016162">
    <property type="entry name" value="Ald_DH_N"/>
</dbReference>
<dbReference type="InterPro" id="IPR012134">
    <property type="entry name" value="Glu-5-SA_DH"/>
</dbReference>
<evidence type="ECO:0000313" key="9">
    <source>
        <dbReference type="EMBL" id="MDQ0290095.1"/>
    </source>
</evidence>
<keyword evidence="10" id="KW-1185">Reference proteome</keyword>
<dbReference type="SUPFAM" id="SSF53720">
    <property type="entry name" value="ALDH-like"/>
    <property type="match status" value="1"/>
</dbReference>
<comment type="caution">
    <text evidence="9">The sequence shown here is derived from an EMBL/GenBank/DDBJ whole genome shotgun (WGS) entry which is preliminary data.</text>
</comment>
<proteinExistence type="inferred from homology"/>
<accession>A0AAE4AP33</accession>
<dbReference type="Gene3D" id="3.40.309.10">
    <property type="entry name" value="Aldehyde Dehydrogenase, Chain A, domain 2"/>
    <property type="match status" value="1"/>
</dbReference>
<gene>
    <name evidence="7" type="primary">proA</name>
    <name evidence="9" type="ORF">J3R75_002202</name>
</gene>
<dbReference type="Pfam" id="PF00171">
    <property type="entry name" value="Aldedh"/>
    <property type="match status" value="1"/>
</dbReference>
<dbReference type="CDD" id="cd07079">
    <property type="entry name" value="ALDH_F18-19_ProA-GPR"/>
    <property type="match status" value="1"/>
</dbReference>
<dbReference type="EC" id="1.2.1.41" evidence="7"/>
<dbReference type="InterPro" id="IPR020593">
    <property type="entry name" value="G-glutamylP_reductase_CS"/>
</dbReference>
<dbReference type="PANTHER" id="PTHR11063:SF8">
    <property type="entry name" value="DELTA-1-PYRROLINE-5-CARBOXYLATE SYNTHASE"/>
    <property type="match status" value="1"/>
</dbReference>
<evidence type="ECO:0000256" key="5">
    <source>
        <dbReference type="ARBA" id="ARBA00023002"/>
    </source>
</evidence>
<dbReference type="PANTHER" id="PTHR11063">
    <property type="entry name" value="GLUTAMATE SEMIALDEHYDE DEHYDROGENASE"/>
    <property type="match status" value="1"/>
</dbReference>
<evidence type="ECO:0000256" key="1">
    <source>
        <dbReference type="ARBA" id="ARBA00004985"/>
    </source>
</evidence>
<dbReference type="GO" id="GO:0004350">
    <property type="term" value="F:glutamate-5-semialdehyde dehydrogenase activity"/>
    <property type="evidence" value="ECO:0007669"/>
    <property type="project" value="UniProtKB-UniRule"/>
</dbReference>
<comment type="subcellular location">
    <subcellularLocation>
        <location evidence="7">Cytoplasm</location>
    </subcellularLocation>
</comment>
<reference evidence="9" key="1">
    <citation type="submission" date="2023-07" db="EMBL/GenBank/DDBJ databases">
        <title>Genomic Encyclopedia of Type Strains, Phase IV (KMG-IV): sequencing the most valuable type-strain genomes for metagenomic binning, comparative biology and taxonomic classification.</title>
        <authorList>
            <person name="Goeker M."/>
        </authorList>
    </citation>
    <scope>NUCLEOTIDE SEQUENCE</scope>
    <source>
        <strain evidence="9">DSM 24202</strain>
    </source>
</reference>
<dbReference type="HAMAP" id="MF_00412">
    <property type="entry name" value="ProA"/>
    <property type="match status" value="1"/>
</dbReference>
<keyword evidence="4 7" id="KW-0521">NADP</keyword>
<organism evidence="9 10">
    <name type="scientific">Oligosphaera ethanolica</name>
    <dbReference type="NCBI Taxonomy" id="760260"/>
    <lineage>
        <taxon>Bacteria</taxon>
        <taxon>Pseudomonadati</taxon>
        <taxon>Lentisphaerota</taxon>
        <taxon>Oligosphaeria</taxon>
        <taxon>Oligosphaerales</taxon>
        <taxon>Oligosphaeraceae</taxon>
        <taxon>Oligosphaera</taxon>
    </lineage>
</organism>
<dbReference type="InterPro" id="IPR016161">
    <property type="entry name" value="Ald_DH/histidinol_DH"/>
</dbReference>
<evidence type="ECO:0000259" key="8">
    <source>
        <dbReference type="Pfam" id="PF00171"/>
    </source>
</evidence>
<dbReference type="GO" id="GO:0050661">
    <property type="term" value="F:NADP binding"/>
    <property type="evidence" value="ECO:0007669"/>
    <property type="project" value="InterPro"/>
</dbReference>
<comment type="function">
    <text evidence="7">Catalyzes the NADPH-dependent reduction of L-glutamate 5-phosphate into L-glutamate 5-semialdehyde and phosphate. The product spontaneously undergoes cyclization to form 1-pyrroline-5-carboxylate.</text>
</comment>